<dbReference type="NCBIfam" id="TIGR00115">
    <property type="entry name" value="tig"/>
    <property type="match status" value="1"/>
</dbReference>
<accession>A0A9D1SDA0</accession>
<dbReference type="GO" id="GO:0044183">
    <property type="term" value="F:protein folding chaperone"/>
    <property type="evidence" value="ECO:0007669"/>
    <property type="project" value="TreeGrafter"/>
</dbReference>
<reference evidence="2" key="1">
    <citation type="submission" date="2020-10" db="EMBL/GenBank/DDBJ databases">
        <authorList>
            <person name="Gilroy R."/>
        </authorList>
    </citation>
    <scope>NUCLEOTIDE SEQUENCE</scope>
    <source>
        <strain evidence="2">CHK158-818</strain>
    </source>
</reference>
<gene>
    <name evidence="2" type="primary">tig</name>
    <name evidence="2" type="ORF">IAB03_06075</name>
</gene>
<evidence type="ECO:0000313" key="3">
    <source>
        <dbReference type="Proteomes" id="UP000824112"/>
    </source>
</evidence>
<feature type="domain" description="Trigger factor ribosome-binding bacterial" evidence="1">
    <location>
        <begin position="1"/>
        <end position="147"/>
    </location>
</feature>
<dbReference type="EMBL" id="DVNA01000135">
    <property type="protein sequence ID" value="HIU55357.1"/>
    <property type="molecule type" value="Genomic_DNA"/>
</dbReference>
<dbReference type="GO" id="GO:0051083">
    <property type="term" value="P:'de novo' cotranslational protein folding"/>
    <property type="evidence" value="ECO:0007669"/>
    <property type="project" value="TreeGrafter"/>
</dbReference>
<dbReference type="SUPFAM" id="SSF102735">
    <property type="entry name" value="Trigger factor ribosome-binding domain"/>
    <property type="match status" value="1"/>
</dbReference>
<keyword evidence="2" id="KW-0413">Isomerase</keyword>
<dbReference type="AlphaFoldDB" id="A0A9D1SDA0"/>
<dbReference type="GO" id="GO:0003755">
    <property type="term" value="F:peptidyl-prolyl cis-trans isomerase activity"/>
    <property type="evidence" value="ECO:0007669"/>
    <property type="project" value="UniProtKB-EC"/>
</dbReference>
<dbReference type="EC" id="5.2.1.8" evidence="2"/>
<dbReference type="SUPFAM" id="SSF109998">
    <property type="entry name" value="Triger factor/SurA peptide-binding domain-like"/>
    <property type="match status" value="1"/>
</dbReference>
<dbReference type="Pfam" id="PF05697">
    <property type="entry name" value="Trigger_N"/>
    <property type="match status" value="1"/>
</dbReference>
<dbReference type="InterPro" id="IPR027304">
    <property type="entry name" value="Trigger_fact/SurA_dom_sf"/>
</dbReference>
<name>A0A9D1SDA0_9BACT</name>
<dbReference type="GO" id="GO:0015031">
    <property type="term" value="P:protein transport"/>
    <property type="evidence" value="ECO:0007669"/>
    <property type="project" value="InterPro"/>
</dbReference>
<dbReference type="PANTHER" id="PTHR30560:SF3">
    <property type="entry name" value="TRIGGER FACTOR-LIKE PROTEIN TIG, CHLOROPLASTIC"/>
    <property type="match status" value="1"/>
</dbReference>
<dbReference type="InterPro" id="IPR037041">
    <property type="entry name" value="Trigger_fac_C_sf"/>
</dbReference>
<reference evidence="2" key="2">
    <citation type="journal article" date="2021" name="PeerJ">
        <title>Extensive microbial diversity within the chicken gut microbiome revealed by metagenomics and culture.</title>
        <authorList>
            <person name="Gilroy R."/>
            <person name="Ravi A."/>
            <person name="Getino M."/>
            <person name="Pursley I."/>
            <person name="Horton D.L."/>
            <person name="Alikhan N.F."/>
            <person name="Baker D."/>
            <person name="Gharbi K."/>
            <person name="Hall N."/>
            <person name="Watson M."/>
            <person name="Adriaenssens E.M."/>
            <person name="Foster-Nyarko E."/>
            <person name="Jarju S."/>
            <person name="Secka A."/>
            <person name="Antonio M."/>
            <person name="Oren A."/>
            <person name="Chaudhuri R.R."/>
            <person name="La Ragione R."/>
            <person name="Hildebrand F."/>
            <person name="Pallen M.J."/>
        </authorList>
    </citation>
    <scope>NUCLEOTIDE SEQUENCE</scope>
    <source>
        <strain evidence="2">CHK158-818</strain>
    </source>
</reference>
<evidence type="ECO:0000313" key="2">
    <source>
        <dbReference type="EMBL" id="HIU55357.1"/>
    </source>
</evidence>
<proteinExistence type="predicted"/>
<dbReference type="GO" id="GO:0043022">
    <property type="term" value="F:ribosome binding"/>
    <property type="evidence" value="ECO:0007669"/>
    <property type="project" value="TreeGrafter"/>
</dbReference>
<organism evidence="2 3">
    <name type="scientific">Candidatus Gallibacteroides avistercoris</name>
    <dbReference type="NCBI Taxonomy" id="2840833"/>
    <lineage>
        <taxon>Bacteria</taxon>
        <taxon>Pseudomonadati</taxon>
        <taxon>Bacteroidota</taxon>
        <taxon>Bacteroidia</taxon>
        <taxon>Bacteroidales</taxon>
        <taxon>Bacteroidaceae</taxon>
        <taxon>Bacteroidaceae incertae sedis</taxon>
        <taxon>Candidatus Gallibacteroides</taxon>
    </lineage>
</organism>
<dbReference type="GO" id="GO:0043335">
    <property type="term" value="P:protein unfolding"/>
    <property type="evidence" value="ECO:0007669"/>
    <property type="project" value="TreeGrafter"/>
</dbReference>
<dbReference type="PANTHER" id="PTHR30560">
    <property type="entry name" value="TRIGGER FACTOR CHAPERONE AND PEPTIDYL-PROLYL CIS/TRANS ISOMERASE"/>
    <property type="match status" value="1"/>
</dbReference>
<protein>
    <submittedName>
        <fullName evidence="2">Trigger factor</fullName>
        <ecNumber evidence="2">5.2.1.8</ecNumber>
    </submittedName>
</protein>
<dbReference type="Gene3D" id="3.30.70.1050">
    <property type="entry name" value="Trigger factor ribosome-binding domain"/>
    <property type="match status" value="1"/>
</dbReference>
<sequence>MNVSQQNIDDINAIISIDIVKADYSDNVEKTLRSYRQKANIPGFRKGMVPMGMIKKMFGKSILAEEINKQVSEKLFGYIRENNLNILGEPLPDESQEKIDFDNQEDFTFKFDVALAPKIDVNISKDDQIDYYQLQVNDDMVQKQIDAFASRFGTQIQVEEAGEKDMLKAKLTELDENGQVKEGGVSVSSTILSPVYFKNDEQKTKFAGVKVGDKVIFNPYASSDGSEAELASMLRIEKEKAADMKSDFEAEILEITGFKPAEMNQEFFDNVLGADKAKTEEEFRAQVKEMIAGQMVGESDYKFGIDARKAIEEKVGEIVLPEAFLKRWLLTTGENKTPESVDADFAAMVPDLKWHLIKEEIVRKFGIKVEEADIMDMAKKATKAQFAQYGMMNVPEEMLENYAKEMLKTKESVRGIIDRATEEKILKTIKENVTLNTKEVSPDEFYKLFETK</sequence>
<dbReference type="InterPro" id="IPR005215">
    <property type="entry name" value="Trig_fac"/>
</dbReference>
<dbReference type="InterPro" id="IPR036611">
    <property type="entry name" value="Trigger_fac_ribosome-bd_sf"/>
</dbReference>
<comment type="caution">
    <text evidence="2">The sequence shown here is derived from an EMBL/GenBank/DDBJ whole genome shotgun (WGS) entry which is preliminary data.</text>
</comment>
<dbReference type="Proteomes" id="UP000824112">
    <property type="component" value="Unassembled WGS sequence"/>
</dbReference>
<dbReference type="Gene3D" id="1.10.3120.10">
    <property type="entry name" value="Trigger factor, C-terminal domain"/>
    <property type="match status" value="1"/>
</dbReference>
<evidence type="ECO:0000259" key="1">
    <source>
        <dbReference type="Pfam" id="PF05697"/>
    </source>
</evidence>
<dbReference type="InterPro" id="IPR008881">
    <property type="entry name" value="Trigger_fac_ribosome-bd_bac"/>
</dbReference>